<protein>
    <recommendedName>
        <fullName evidence="2">Luciferase domain-containing protein</fullName>
    </recommendedName>
</protein>
<evidence type="ECO:0000256" key="1">
    <source>
        <dbReference type="SAM" id="MobiDB-lite"/>
    </source>
</evidence>
<feature type="region of interest" description="Disordered" evidence="1">
    <location>
        <begin position="1"/>
        <end position="35"/>
    </location>
</feature>
<evidence type="ECO:0000313" key="3">
    <source>
        <dbReference type="EMBL" id="GAA3157064.1"/>
    </source>
</evidence>
<dbReference type="RefSeq" id="WP_164704465.1">
    <property type="nucleotide sequence ID" value="NZ_BAAAVV010000001.1"/>
</dbReference>
<organism evidence="3 4">
    <name type="scientific">Blastococcus jejuensis</name>
    <dbReference type="NCBI Taxonomy" id="351224"/>
    <lineage>
        <taxon>Bacteria</taxon>
        <taxon>Bacillati</taxon>
        <taxon>Actinomycetota</taxon>
        <taxon>Actinomycetes</taxon>
        <taxon>Geodermatophilales</taxon>
        <taxon>Geodermatophilaceae</taxon>
        <taxon>Blastococcus</taxon>
    </lineage>
</organism>
<dbReference type="InterPro" id="IPR048273">
    <property type="entry name" value="Luciferase"/>
</dbReference>
<dbReference type="Pfam" id="PF17648">
    <property type="entry name" value="Luciferase"/>
    <property type="match status" value="1"/>
</dbReference>
<dbReference type="EMBL" id="BAAAVV010000001">
    <property type="protein sequence ID" value="GAA3157064.1"/>
    <property type="molecule type" value="Genomic_DNA"/>
</dbReference>
<proteinExistence type="predicted"/>
<evidence type="ECO:0000259" key="2">
    <source>
        <dbReference type="Pfam" id="PF17648"/>
    </source>
</evidence>
<dbReference type="Proteomes" id="UP001499924">
    <property type="component" value="Unassembled WGS sequence"/>
</dbReference>
<feature type="compositionally biased region" description="Polar residues" evidence="1">
    <location>
        <begin position="18"/>
        <end position="30"/>
    </location>
</feature>
<feature type="domain" description="Luciferase" evidence="2">
    <location>
        <begin position="82"/>
        <end position="150"/>
    </location>
</feature>
<dbReference type="PANTHER" id="PTHR38695">
    <property type="entry name" value="AMINO ACID PERMEASE_ SLC12A DOMAIN-CONTAINING PROTEIN"/>
    <property type="match status" value="1"/>
</dbReference>
<evidence type="ECO:0000313" key="4">
    <source>
        <dbReference type="Proteomes" id="UP001499924"/>
    </source>
</evidence>
<sequence length="164" mass="17388">MTAGAASLPRRSGGRPATTPTNPHMQLEQQPSDDRPRRRLEALLADLPGVVWADSLISVPGARALTLPPDQAVGPREAFMLGTEFAHLHPAPDHSLHLALPPDVARQAIDAGWAEQHPVAARGLIPAGTVMLYAPRDDAEADVVAALVRTSYDYARGATATDRG</sequence>
<comment type="caution">
    <text evidence="3">The sequence shown here is derived from an EMBL/GenBank/DDBJ whole genome shotgun (WGS) entry which is preliminary data.</text>
</comment>
<dbReference type="InterPro" id="IPR040841">
    <property type="entry name" value="Luciferase_dom"/>
</dbReference>
<dbReference type="PANTHER" id="PTHR38695:SF1">
    <property type="entry name" value="AMINO ACID PERMEASE_ SLC12A DOMAIN-CONTAINING PROTEIN"/>
    <property type="match status" value="1"/>
</dbReference>
<accession>A0ABP6NSH5</accession>
<keyword evidence="4" id="KW-1185">Reference proteome</keyword>
<gene>
    <name evidence="3" type="ORF">GCM10010531_05470</name>
</gene>
<name>A0ABP6NSH5_9ACTN</name>
<reference evidence="4" key="1">
    <citation type="journal article" date="2019" name="Int. J. Syst. Evol. Microbiol.">
        <title>The Global Catalogue of Microorganisms (GCM) 10K type strain sequencing project: providing services to taxonomists for standard genome sequencing and annotation.</title>
        <authorList>
            <consortium name="The Broad Institute Genomics Platform"/>
            <consortium name="The Broad Institute Genome Sequencing Center for Infectious Disease"/>
            <person name="Wu L."/>
            <person name="Ma J."/>
        </authorList>
    </citation>
    <scope>NUCLEOTIDE SEQUENCE [LARGE SCALE GENOMIC DNA]</scope>
    <source>
        <strain evidence="4">JCM 15614</strain>
    </source>
</reference>